<evidence type="ECO:0000313" key="3">
    <source>
        <dbReference type="EMBL" id="TEU23345.1"/>
    </source>
</evidence>
<proteinExistence type="predicted"/>
<dbReference type="Proteomes" id="UP000297834">
    <property type="component" value="Unassembled WGS sequence"/>
</dbReference>
<dbReference type="AlphaFoldDB" id="A0A4Y7X8V9"/>
<gene>
    <name evidence="3" type="ORF">E2B99_13585</name>
</gene>
<organism evidence="3 4">
    <name type="scientific">Alkanindiges illinoisensis</name>
    <dbReference type="NCBI Taxonomy" id="197183"/>
    <lineage>
        <taxon>Bacteria</taxon>
        <taxon>Pseudomonadati</taxon>
        <taxon>Pseudomonadota</taxon>
        <taxon>Gammaproteobacteria</taxon>
        <taxon>Moraxellales</taxon>
        <taxon>Moraxellaceae</taxon>
        <taxon>Alkanindiges</taxon>
    </lineage>
</organism>
<dbReference type="RefSeq" id="WP_134245754.1">
    <property type="nucleotide sequence ID" value="NZ_SNTY01000085.1"/>
</dbReference>
<protein>
    <submittedName>
        <fullName evidence="3">Uncharacterized protein</fullName>
    </submittedName>
</protein>
<evidence type="ECO:0000256" key="2">
    <source>
        <dbReference type="SAM" id="Phobius"/>
    </source>
</evidence>
<keyword evidence="2" id="KW-1133">Transmembrane helix</keyword>
<keyword evidence="2" id="KW-0812">Transmembrane</keyword>
<name>A0A4Y7X8V9_9GAMM</name>
<accession>A0A4Y7X8V9</accession>
<dbReference type="EMBL" id="SNTY01000085">
    <property type="protein sequence ID" value="TEU23345.1"/>
    <property type="molecule type" value="Genomic_DNA"/>
</dbReference>
<feature type="region of interest" description="Disordered" evidence="1">
    <location>
        <begin position="1"/>
        <end position="31"/>
    </location>
</feature>
<reference evidence="3 4" key="1">
    <citation type="submission" date="2019-03" db="EMBL/GenBank/DDBJ databases">
        <title>Alkanindiges illinoisensis: a potential pathogenic isolated from ascites of a gastric cancer patient with abdominal metastasis.</title>
        <authorList>
            <person name="Hu X."/>
            <person name="Yang B."/>
            <person name="Yan X."/>
            <person name="Lin L."/>
            <person name="Zhao H."/>
            <person name="Zhou F."/>
            <person name="Su B."/>
            <person name="Chen J."/>
            <person name="Rui Y."/>
            <person name="Wang Q."/>
            <person name="Zheng L."/>
        </authorList>
    </citation>
    <scope>NUCLEOTIDE SEQUENCE [LARGE SCALE GENOMIC DNA]</scope>
    <source>
        <strain evidence="3 4">NFYY 23406</strain>
    </source>
</reference>
<evidence type="ECO:0000313" key="4">
    <source>
        <dbReference type="Proteomes" id="UP000297834"/>
    </source>
</evidence>
<keyword evidence="2" id="KW-0472">Membrane</keyword>
<feature type="transmembrane region" description="Helical" evidence="2">
    <location>
        <begin position="45"/>
        <end position="67"/>
    </location>
</feature>
<keyword evidence="4" id="KW-1185">Reference proteome</keyword>
<evidence type="ECO:0000256" key="1">
    <source>
        <dbReference type="SAM" id="MobiDB-lite"/>
    </source>
</evidence>
<comment type="caution">
    <text evidence="3">The sequence shown here is derived from an EMBL/GenBank/DDBJ whole genome shotgun (WGS) entry which is preliminary data.</text>
</comment>
<sequence length="73" mass="8037">MSAMQEFVTKSEQAPAVTPVPSLNELDKMTPQLGNSTHREKFADWALSFVGLLMLVFIIVSFFQYLIASASGV</sequence>